<dbReference type="KEGG" id="fsa:C5Q98_00610"/>
<feature type="transmembrane region" description="Helical" evidence="1">
    <location>
        <begin position="36"/>
        <end position="56"/>
    </location>
</feature>
<accession>A0A2S0KLB2</accession>
<keyword evidence="1" id="KW-0812">Transmembrane</keyword>
<dbReference type="Proteomes" id="UP000237947">
    <property type="component" value="Chromosome"/>
</dbReference>
<feature type="transmembrane region" description="Helical" evidence="1">
    <location>
        <begin position="6"/>
        <end position="24"/>
    </location>
</feature>
<evidence type="ECO:0000256" key="1">
    <source>
        <dbReference type="SAM" id="Phobius"/>
    </source>
</evidence>
<dbReference type="RefSeq" id="WP_106011808.1">
    <property type="nucleotide sequence ID" value="NZ_CP027226.1"/>
</dbReference>
<feature type="transmembrane region" description="Helical" evidence="1">
    <location>
        <begin position="68"/>
        <end position="83"/>
    </location>
</feature>
<dbReference type="EMBL" id="CP027226">
    <property type="protein sequence ID" value="AVM41820.1"/>
    <property type="molecule type" value="Genomic_DNA"/>
</dbReference>
<gene>
    <name evidence="2" type="ORF">C5Q98_00610</name>
</gene>
<reference evidence="3" key="1">
    <citation type="submission" date="2018-02" db="EMBL/GenBank/DDBJ databases">
        <authorList>
            <person name="Holder M.E."/>
            <person name="Ajami N.J."/>
            <person name="Petrosino J.F."/>
        </authorList>
    </citation>
    <scope>NUCLEOTIDE SEQUENCE [LARGE SCALE GENOMIC DNA]</scope>
    <source>
        <strain evidence="3">CCUG 47711</strain>
    </source>
</reference>
<keyword evidence="3" id="KW-1185">Reference proteome</keyword>
<name>A0A2S0KLB2_9FIRM</name>
<evidence type="ECO:0000313" key="3">
    <source>
        <dbReference type="Proteomes" id="UP000237947"/>
    </source>
</evidence>
<protein>
    <submittedName>
        <fullName evidence="2">Uncharacterized protein</fullName>
    </submittedName>
</protein>
<proteinExistence type="predicted"/>
<sequence>MKRFLKIIGSYLLTGIICASIFMLTGGTKLDLGVGFGGNILIFLLITVLWPLAIYWKVEANGFSWKDTLPLVLFIILIIFFNCKRREKNIGKG</sequence>
<dbReference type="AlphaFoldDB" id="A0A2S0KLB2"/>
<organism evidence="2 3">
    <name type="scientific">Fastidiosipila sanguinis</name>
    <dbReference type="NCBI Taxonomy" id="236753"/>
    <lineage>
        <taxon>Bacteria</taxon>
        <taxon>Bacillati</taxon>
        <taxon>Bacillota</taxon>
        <taxon>Clostridia</taxon>
        <taxon>Eubacteriales</taxon>
        <taxon>Oscillospiraceae</taxon>
        <taxon>Fastidiosipila</taxon>
    </lineage>
</organism>
<keyword evidence="1" id="KW-0472">Membrane</keyword>
<evidence type="ECO:0000313" key="2">
    <source>
        <dbReference type="EMBL" id="AVM41820.1"/>
    </source>
</evidence>
<keyword evidence="1" id="KW-1133">Transmembrane helix</keyword>